<evidence type="ECO:0000313" key="1">
    <source>
        <dbReference type="EMBL" id="JAD61226.1"/>
    </source>
</evidence>
<proteinExistence type="predicted"/>
<reference evidence="1" key="2">
    <citation type="journal article" date="2015" name="Data Brief">
        <title>Shoot transcriptome of the giant reed, Arundo donax.</title>
        <authorList>
            <person name="Barrero R.A."/>
            <person name="Guerrero F.D."/>
            <person name="Moolhuijzen P."/>
            <person name="Goolsby J.A."/>
            <person name="Tidwell J."/>
            <person name="Bellgard S.E."/>
            <person name="Bellgard M.I."/>
        </authorList>
    </citation>
    <scope>NUCLEOTIDE SEQUENCE</scope>
    <source>
        <tissue evidence="1">Shoot tissue taken approximately 20 cm above the soil surface</tissue>
    </source>
</reference>
<dbReference type="AlphaFoldDB" id="A0A0A9BD11"/>
<protein>
    <submittedName>
        <fullName evidence="1">HMT-2</fullName>
    </submittedName>
</protein>
<sequence length="42" mass="5058">MLSFSKLFQTRPRLRHMSSYLKSAVYIFQHGLLSLQRMKLML</sequence>
<reference evidence="1" key="1">
    <citation type="submission" date="2014-09" db="EMBL/GenBank/DDBJ databases">
        <authorList>
            <person name="Magalhaes I.L.F."/>
            <person name="Oliveira U."/>
            <person name="Santos F.R."/>
            <person name="Vidigal T.H.D.A."/>
            <person name="Brescovit A.D."/>
            <person name="Santos A.J."/>
        </authorList>
    </citation>
    <scope>NUCLEOTIDE SEQUENCE</scope>
    <source>
        <tissue evidence="1">Shoot tissue taken approximately 20 cm above the soil surface</tissue>
    </source>
</reference>
<name>A0A0A9BD11_ARUDO</name>
<organism evidence="1">
    <name type="scientific">Arundo donax</name>
    <name type="common">Giant reed</name>
    <name type="synonym">Donax arundinaceus</name>
    <dbReference type="NCBI Taxonomy" id="35708"/>
    <lineage>
        <taxon>Eukaryota</taxon>
        <taxon>Viridiplantae</taxon>
        <taxon>Streptophyta</taxon>
        <taxon>Embryophyta</taxon>
        <taxon>Tracheophyta</taxon>
        <taxon>Spermatophyta</taxon>
        <taxon>Magnoliopsida</taxon>
        <taxon>Liliopsida</taxon>
        <taxon>Poales</taxon>
        <taxon>Poaceae</taxon>
        <taxon>PACMAD clade</taxon>
        <taxon>Arundinoideae</taxon>
        <taxon>Arundineae</taxon>
        <taxon>Arundo</taxon>
    </lineage>
</organism>
<accession>A0A0A9BD11</accession>
<dbReference type="EMBL" id="GBRH01236669">
    <property type="protein sequence ID" value="JAD61226.1"/>
    <property type="molecule type" value="Transcribed_RNA"/>
</dbReference>